<accession>A0A4R0GJC7</accession>
<dbReference type="Proteomes" id="UP000292274">
    <property type="component" value="Unassembled WGS sequence"/>
</dbReference>
<name>A0A4R0GJC7_9ACTN</name>
<evidence type="ECO:0000256" key="1">
    <source>
        <dbReference type="SAM" id="MobiDB-lite"/>
    </source>
</evidence>
<gene>
    <name evidence="2" type="ORF">E0H26_11560</name>
</gene>
<comment type="caution">
    <text evidence="2">The sequence shown here is derived from an EMBL/GenBank/DDBJ whole genome shotgun (WGS) entry which is preliminary data.</text>
</comment>
<proteinExistence type="predicted"/>
<dbReference type="AlphaFoldDB" id="A0A4R0GJC7"/>
<keyword evidence="3" id="KW-1185">Reference proteome</keyword>
<sequence length="211" mass="22204">MNRSTTISPGISAAMRVGRELLTAGWVYDGNTPMTDGTVERLLLHPAGRQIVVTSRDGDSHDLTMTGLSLEDVADAITAAGLTTTAEAAQGAPGEPAGPQTLQHKLAAELIHLAHAVVRLDLPLGRCMNLGIGVLDNRADLDRWAEHLGSTVEVDSNGIPHTTHSTPLPEGPYGASLNVTAQAPKDTRSEVERLRARVAELEAQQSTGGAR</sequence>
<dbReference type="RefSeq" id="WP_131303597.1">
    <property type="nucleotide sequence ID" value="NZ_SJJR01000006.1"/>
</dbReference>
<reference evidence="2 3" key="1">
    <citation type="submission" date="2019-02" db="EMBL/GenBank/DDBJ databases">
        <title>Jishengella sp. nov., isolated from a root of Zingiber montanum.</title>
        <authorList>
            <person name="Kuncharoen N."/>
            <person name="Kudo T."/>
            <person name="Masahiro Y."/>
            <person name="Ohkuma M."/>
            <person name="Tanasupawat S."/>
        </authorList>
    </citation>
    <scope>NUCLEOTIDE SEQUENCE [LARGE SCALE GENOMIC DNA]</scope>
    <source>
        <strain evidence="2 3">PLAI 1-1</strain>
    </source>
</reference>
<dbReference type="EMBL" id="SJJR01000006">
    <property type="protein sequence ID" value="TCB97550.1"/>
    <property type="molecule type" value="Genomic_DNA"/>
</dbReference>
<feature type="region of interest" description="Disordered" evidence="1">
    <location>
        <begin position="155"/>
        <end position="174"/>
    </location>
</feature>
<evidence type="ECO:0000313" key="2">
    <source>
        <dbReference type="EMBL" id="TCB97550.1"/>
    </source>
</evidence>
<organism evidence="2 3">
    <name type="scientific">Micromonospora zingiberis</name>
    <dbReference type="NCBI Taxonomy" id="2053011"/>
    <lineage>
        <taxon>Bacteria</taxon>
        <taxon>Bacillati</taxon>
        <taxon>Actinomycetota</taxon>
        <taxon>Actinomycetes</taxon>
        <taxon>Micromonosporales</taxon>
        <taxon>Micromonosporaceae</taxon>
        <taxon>Micromonospora</taxon>
    </lineage>
</organism>
<protein>
    <submittedName>
        <fullName evidence="2">Uncharacterized protein</fullName>
    </submittedName>
</protein>
<evidence type="ECO:0000313" key="3">
    <source>
        <dbReference type="Proteomes" id="UP000292274"/>
    </source>
</evidence>